<accession>A0A1E7FT21</accession>
<feature type="transmembrane region" description="Helical" evidence="1">
    <location>
        <begin position="60"/>
        <end position="83"/>
    </location>
</feature>
<dbReference type="Proteomes" id="UP000095751">
    <property type="component" value="Unassembled WGS sequence"/>
</dbReference>
<dbReference type="OrthoDB" id="40111at2759"/>
<gene>
    <name evidence="2" type="ORF">FRACYDRAFT_267903</name>
</gene>
<keyword evidence="1" id="KW-0472">Membrane</keyword>
<evidence type="ECO:0000256" key="1">
    <source>
        <dbReference type="SAM" id="Phobius"/>
    </source>
</evidence>
<dbReference type="EMBL" id="KV784354">
    <property type="protein sequence ID" value="OEU21298.1"/>
    <property type="molecule type" value="Genomic_DNA"/>
</dbReference>
<feature type="transmembrane region" description="Helical" evidence="1">
    <location>
        <begin position="20"/>
        <end position="39"/>
    </location>
</feature>
<dbReference type="InParanoid" id="A0A1E7FT21"/>
<organism evidence="2 3">
    <name type="scientific">Fragilariopsis cylindrus CCMP1102</name>
    <dbReference type="NCBI Taxonomy" id="635003"/>
    <lineage>
        <taxon>Eukaryota</taxon>
        <taxon>Sar</taxon>
        <taxon>Stramenopiles</taxon>
        <taxon>Ochrophyta</taxon>
        <taxon>Bacillariophyta</taxon>
        <taxon>Bacillariophyceae</taxon>
        <taxon>Bacillariophycidae</taxon>
        <taxon>Bacillariales</taxon>
        <taxon>Bacillariaceae</taxon>
        <taxon>Fragilariopsis</taxon>
    </lineage>
</organism>
<protein>
    <submittedName>
        <fullName evidence="2">Uncharacterized protein</fullName>
    </submittedName>
</protein>
<sequence length="231" mass="26167">MEDTVTLLTAAPGFPGVPRPLWLVMLGSFPTGLAWYGYYKFCVEEELLEMELEAGKEPQGFGGYGFLGSSACLLLLGPISYIFDIPGGTNNSLLGVIFLYYTQFLLYDRVNKLYEEEENYNSTEVNVKNTSSKDKPLQAWWCLPIFFPFSLIVGMRQVHFLANYLYRKRGVLSSIPPDPVADFFPFIKIKSLTWQDLVLTPSLWCSILSDVENIDTKLLPEPVQEFLNTGK</sequence>
<dbReference type="AlphaFoldDB" id="A0A1E7FT21"/>
<reference evidence="2 3" key="1">
    <citation type="submission" date="2016-09" db="EMBL/GenBank/DDBJ databases">
        <title>Extensive genetic diversity and differential bi-allelic expression allows diatom success in the polar Southern Ocean.</title>
        <authorList>
            <consortium name="DOE Joint Genome Institute"/>
            <person name="Mock T."/>
            <person name="Otillar R.P."/>
            <person name="Strauss J."/>
            <person name="Dupont C."/>
            <person name="Frickenhaus S."/>
            <person name="Maumus F."/>
            <person name="Mcmullan M."/>
            <person name="Sanges R."/>
            <person name="Schmutz J."/>
            <person name="Toseland A."/>
            <person name="Valas R."/>
            <person name="Veluchamy A."/>
            <person name="Ward B.J."/>
            <person name="Allen A."/>
            <person name="Barry K."/>
            <person name="Falciatore A."/>
            <person name="Ferrante M."/>
            <person name="Fortunato A.E."/>
            <person name="Gloeckner G."/>
            <person name="Gruber A."/>
            <person name="Hipkin R."/>
            <person name="Janech M."/>
            <person name="Kroth P."/>
            <person name="Leese F."/>
            <person name="Lindquist E."/>
            <person name="Lyon B.R."/>
            <person name="Martin J."/>
            <person name="Mayer C."/>
            <person name="Parker M."/>
            <person name="Quesneville H."/>
            <person name="Raymond J."/>
            <person name="Uhlig C."/>
            <person name="Valentin K.U."/>
            <person name="Worden A.Z."/>
            <person name="Armbrust E.V."/>
            <person name="Bowler C."/>
            <person name="Green B."/>
            <person name="Moulton V."/>
            <person name="Van Oosterhout C."/>
            <person name="Grigoriev I."/>
        </authorList>
    </citation>
    <scope>NUCLEOTIDE SEQUENCE [LARGE SCALE GENOMIC DNA]</scope>
    <source>
        <strain evidence="2 3">CCMP1102</strain>
    </source>
</reference>
<evidence type="ECO:0000313" key="3">
    <source>
        <dbReference type="Proteomes" id="UP000095751"/>
    </source>
</evidence>
<feature type="transmembrane region" description="Helical" evidence="1">
    <location>
        <begin position="138"/>
        <end position="158"/>
    </location>
</feature>
<keyword evidence="3" id="KW-1185">Reference proteome</keyword>
<dbReference type="KEGG" id="fcy:FRACYDRAFT_267903"/>
<keyword evidence="1" id="KW-0812">Transmembrane</keyword>
<name>A0A1E7FT21_9STRA</name>
<evidence type="ECO:0000313" key="2">
    <source>
        <dbReference type="EMBL" id="OEU21298.1"/>
    </source>
</evidence>
<keyword evidence="1" id="KW-1133">Transmembrane helix</keyword>
<proteinExistence type="predicted"/>